<dbReference type="EMBL" id="JAYMGO010000024">
    <property type="protein sequence ID" value="KAL1248906.1"/>
    <property type="molecule type" value="Genomic_DNA"/>
</dbReference>
<accession>A0ABR3LA80</accession>
<gene>
    <name evidence="2" type="ORF">QQF64_022224</name>
</gene>
<feature type="compositionally biased region" description="Polar residues" evidence="1">
    <location>
        <begin position="43"/>
        <end position="53"/>
    </location>
</feature>
<comment type="caution">
    <text evidence="2">The sequence shown here is derived from an EMBL/GenBank/DDBJ whole genome shotgun (WGS) entry which is preliminary data.</text>
</comment>
<name>A0ABR3LA80_9TELE</name>
<dbReference type="Proteomes" id="UP001558613">
    <property type="component" value="Unassembled WGS sequence"/>
</dbReference>
<protein>
    <submittedName>
        <fullName evidence="2">Uncharacterized protein</fullName>
    </submittedName>
</protein>
<evidence type="ECO:0000256" key="1">
    <source>
        <dbReference type="SAM" id="MobiDB-lite"/>
    </source>
</evidence>
<organism evidence="2 3">
    <name type="scientific">Cirrhinus molitorella</name>
    <name type="common">mud carp</name>
    <dbReference type="NCBI Taxonomy" id="172907"/>
    <lineage>
        <taxon>Eukaryota</taxon>
        <taxon>Metazoa</taxon>
        <taxon>Chordata</taxon>
        <taxon>Craniata</taxon>
        <taxon>Vertebrata</taxon>
        <taxon>Euteleostomi</taxon>
        <taxon>Actinopterygii</taxon>
        <taxon>Neopterygii</taxon>
        <taxon>Teleostei</taxon>
        <taxon>Ostariophysi</taxon>
        <taxon>Cypriniformes</taxon>
        <taxon>Cyprinidae</taxon>
        <taxon>Labeoninae</taxon>
        <taxon>Labeonini</taxon>
        <taxon>Cirrhinus</taxon>
    </lineage>
</organism>
<evidence type="ECO:0000313" key="2">
    <source>
        <dbReference type="EMBL" id="KAL1248906.1"/>
    </source>
</evidence>
<keyword evidence="3" id="KW-1185">Reference proteome</keyword>
<evidence type="ECO:0000313" key="3">
    <source>
        <dbReference type="Proteomes" id="UP001558613"/>
    </source>
</evidence>
<reference evidence="2 3" key="1">
    <citation type="submission" date="2023-09" db="EMBL/GenBank/DDBJ databases">
        <authorList>
            <person name="Wang M."/>
        </authorList>
    </citation>
    <scope>NUCLEOTIDE SEQUENCE [LARGE SCALE GENOMIC DNA]</scope>
    <source>
        <strain evidence="2">GT-2023</strain>
        <tissue evidence="2">Liver</tissue>
    </source>
</reference>
<sequence length="76" mass="8243">MGCLPQRAPELGGMVLLSAPSEERTPDHNSSSFSPAPELSCPQGPQRTPQVQNRVREGSENGSVCQVERLCFNMSE</sequence>
<feature type="region of interest" description="Disordered" evidence="1">
    <location>
        <begin position="1"/>
        <end position="59"/>
    </location>
</feature>
<proteinExistence type="predicted"/>